<dbReference type="EnsemblMetazoa" id="PHUM388320-RA">
    <property type="protein sequence ID" value="PHUM388320-PA"/>
    <property type="gene ID" value="PHUM388320"/>
</dbReference>
<dbReference type="GeneID" id="8237520"/>
<dbReference type="InterPro" id="IPR036770">
    <property type="entry name" value="Ankyrin_rpt-contain_sf"/>
</dbReference>
<accession>E0VQX1</accession>
<name>E0VQX1_PEDHC</name>
<feature type="domain" description="LEM" evidence="3">
    <location>
        <begin position="472"/>
        <end position="516"/>
    </location>
</feature>
<dbReference type="HOGENOM" id="CLU_009034_0_0_1"/>
<dbReference type="SUPFAM" id="SSF63451">
    <property type="entry name" value="LEM domain"/>
    <property type="match status" value="1"/>
</dbReference>
<dbReference type="EMBL" id="AAZO01004546">
    <property type="status" value="NOT_ANNOTATED_CDS"/>
    <property type="molecule type" value="Genomic_DNA"/>
</dbReference>
<dbReference type="InterPro" id="IPR003887">
    <property type="entry name" value="LEM_dom"/>
</dbReference>
<dbReference type="InParanoid" id="E0VQX1"/>
<dbReference type="InterPro" id="IPR011015">
    <property type="entry name" value="LEM/LEM-like_dom_sf"/>
</dbReference>
<dbReference type="SMART" id="SM00540">
    <property type="entry name" value="LEM"/>
    <property type="match status" value="1"/>
</dbReference>
<dbReference type="GO" id="GO:0004520">
    <property type="term" value="F:DNA endonuclease activity"/>
    <property type="evidence" value="ECO:0007669"/>
    <property type="project" value="TreeGrafter"/>
</dbReference>
<evidence type="ECO:0000259" key="3">
    <source>
        <dbReference type="PROSITE" id="PS50954"/>
    </source>
</evidence>
<reference evidence="5" key="3">
    <citation type="submission" date="2021-02" db="UniProtKB">
        <authorList>
            <consortium name="EnsemblMetazoa"/>
        </authorList>
    </citation>
    <scope>IDENTIFICATION</scope>
    <source>
        <strain evidence="5">USDA</strain>
    </source>
</reference>
<keyword evidence="1" id="KW-0040">ANK repeat</keyword>
<evidence type="ECO:0000313" key="4">
    <source>
        <dbReference type="EMBL" id="EEB15777.1"/>
    </source>
</evidence>
<dbReference type="Gene3D" id="1.25.40.20">
    <property type="entry name" value="Ankyrin repeat-containing domain"/>
    <property type="match status" value="1"/>
</dbReference>
<dbReference type="Pfam" id="PF22945">
    <property type="entry name" value="LEM-3_GIY-YIG"/>
    <property type="match status" value="1"/>
</dbReference>
<feature type="region of interest" description="Disordered" evidence="2">
    <location>
        <begin position="226"/>
        <end position="246"/>
    </location>
</feature>
<organism>
    <name type="scientific">Pediculus humanus subsp. corporis</name>
    <name type="common">Body louse</name>
    <dbReference type="NCBI Taxonomy" id="121224"/>
    <lineage>
        <taxon>Eukaryota</taxon>
        <taxon>Metazoa</taxon>
        <taxon>Ecdysozoa</taxon>
        <taxon>Arthropoda</taxon>
        <taxon>Hexapoda</taxon>
        <taxon>Insecta</taxon>
        <taxon>Pterygota</taxon>
        <taxon>Neoptera</taxon>
        <taxon>Paraneoptera</taxon>
        <taxon>Psocodea</taxon>
        <taxon>Troctomorpha</taxon>
        <taxon>Phthiraptera</taxon>
        <taxon>Anoplura</taxon>
        <taxon>Pediculidae</taxon>
        <taxon>Pediculus</taxon>
    </lineage>
</organism>
<dbReference type="AlphaFoldDB" id="E0VQX1"/>
<dbReference type="PROSITE" id="PS50954">
    <property type="entry name" value="LEM"/>
    <property type="match status" value="1"/>
</dbReference>
<dbReference type="Proteomes" id="UP000009046">
    <property type="component" value="Unassembled WGS sequence"/>
</dbReference>
<dbReference type="KEGG" id="phu:Phum_PHUM388320"/>
<evidence type="ECO:0000256" key="2">
    <source>
        <dbReference type="SAM" id="MobiDB-lite"/>
    </source>
</evidence>
<dbReference type="PROSITE" id="PS50088">
    <property type="entry name" value="ANK_REPEAT"/>
    <property type="match status" value="1"/>
</dbReference>
<protein>
    <submittedName>
        <fullName evidence="4 5">Asparagine-rich protein, putative</fullName>
    </submittedName>
</protein>
<dbReference type="eggNOG" id="ENOG502QTS8">
    <property type="taxonomic scope" value="Eukaryota"/>
</dbReference>
<dbReference type="InterPro" id="IPR002110">
    <property type="entry name" value="Ankyrin_rpt"/>
</dbReference>
<feature type="repeat" description="ANK" evidence="1">
    <location>
        <begin position="33"/>
        <end position="65"/>
    </location>
</feature>
<reference evidence="4" key="2">
    <citation type="submission" date="2007-04" db="EMBL/GenBank/DDBJ databases">
        <title>The genome of the human body louse.</title>
        <authorList>
            <consortium name="The Human Body Louse Genome Consortium"/>
            <person name="Kirkness E."/>
            <person name="Walenz B."/>
            <person name="Hass B."/>
            <person name="Bruggner R."/>
            <person name="Strausberg R."/>
        </authorList>
    </citation>
    <scope>NUCLEOTIDE SEQUENCE</scope>
    <source>
        <strain evidence="4">USDA</strain>
    </source>
</reference>
<dbReference type="GO" id="GO:0005654">
    <property type="term" value="C:nucleoplasm"/>
    <property type="evidence" value="ECO:0007669"/>
    <property type="project" value="TreeGrafter"/>
</dbReference>
<dbReference type="CTD" id="8237520"/>
<dbReference type="Pfam" id="PF03020">
    <property type="entry name" value="LEM"/>
    <property type="match status" value="1"/>
</dbReference>
<evidence type="ECO:0000313" key="6">
    <source>
        <dbReference type="Proteomes" id="UP000009046"/>
    </source>
</evidence>
<sequence>MHLIIGHQSENFAYKVTKVFLRCGGDPNTRSTDGVTPTHVAAGWGRNRILHLLLINGGDPWVQDDEKKNAFNYAFEEQEWKTIKMLHHFQQMHLSTTLSSKQTLNFDKLFNSGKEFNFQKILSNKENELSVYDTLKISTKSAMTQTKNNKSDSPSPIQDKIKYFEPTVNSSCMEINCWRKPEKLEMGWTKNNHNASCELFIDGSLNEGSKNTISDKQTFISTIHIETSPSNSSDQNPEKVSNNVDPTDVRGQLLIELQEAVRRRSRLRISEENSGGQNEVNTLNKESINNSNVLKNNQMILGHLIKKKNKFEMCKLNSVNKSMLKSMSDYATHVMKENEGEKSNLCNDTIDLSASNSELTNNYNIQESDSNVEETNLQNIQTSTLPQNNSDDSTLYLTPYDSNLSTELTNQNPNNDSIVSFFSIPEERKEIINNDEVVIEVHEEKDFTPVISLLSDTEDDENVSAHSSTSSISLNNSNNSDSLRCELINLGCNPGPITKTTKKVYLKKLKKMKKEKKPIVKNSECKILPRVYSTALQKTLSNEENMNKIINYRTLEEKMCRSFENFIKPKWREGNNKTSFNYLLLDPRISLNLPERAHETTMINIWKCFLSSIFYIGKGKRCRPYAHLHEAVSGWKKQSHSSNEKINQIIEIWKEGLGVICIQVFQNIIPVEAFTREAAMIAAMGLSNLKNVKIGEYYGVVSCWPTKDKLNLGVYLLHKALIIFLNEGERQIKPFEID</sequence>
<reference evidence="4" key="1">
    <citation type="submission" date="2007-04" db="EMBL/GenBank/DDBJ databases">
        <title>Annotation of Pediculus humanus corporis strain USDA.</title>
        <authorList>
            <person name="Kirkness E."/>
            <person name="Hannick L."/>
            <person name="Hass B."/>
            <person name="Bruggner R."/>
            <person name="Lawson D."/>
            <person name="Bidwell S."/>
            <person name="Joardar V."/>
            <person name="Caler E."/>
            <person name="Walenz B."/>
            <person name="Inman J."/>
            <person name="Schobel S."/>
            <person name="Galinsky K."/>
            <person name="Amedeo P."/>
            <person name="Strausberg R."/>
        </authorList>
    </citation>
    <scope>NUCLEOTIDE SEQUENCE</scope>
    <source>
        <strain evidence="4">USDA</strain>
    </source>
</reference>
<dbReference type="GO" id="GO:0000712">
    <property type="term" value="P:resolution of meiotic recombination intermediates"/>
    <property type="evidence" value="ECO:0007669"/>
    <property type="project" value="TreeGrafter"/>
</dbReference>
<dbReference type="OrthoDB" id="1601181at2759"/>
<dbReference type="PANTHER" id="PTHR46427">
    <property type="entry name" value="ANKYRIN REPEAT AND LEM DOMAIN-CONTAINING PROTEIN 1"/>
    <property type="match status" value="1"/>
</dbReference>
<evidence type="ECO:0000313" key="5">
    <source>
        <dbReference type="EnsemblMetazoa" id="PHUM388320-PA"/>
    </source>
</evidence>
<dbReference type="InterPro" id="IPR034998">
    <property type="entry name" value="ANKLE1"/>
</dbReference>
<dbReference type="GO" id="GO:0000724">
    <property type="term" value="P:double-strand break repair via homologous recombination"/>
    <property type="evidence" value="ECO:0007669"/>
    <property type="project" value="TreeGrafter"/>
</dbReference>
<gene>
    <name evidence="5" type="primary">8237520</name>
    <name evidence="4" type="ORF">Phum_PHUM388320</name>
</gene>
<dbReference type="GO" id="GO:0005737">
    <property type="term" value="C:cytoplasm"/>
    <property type="evidence" value="ECO:0007669"/>
    <property type="project" value="TreeGrafter"/>
</dbReference>
<dbReference type="RefSeq" id="XP_002428515.1">
    <property type="nucleotide sequence ID" value="XM_002428470.1"/>
</dbReference>
<dbReference type="PROSITE" id="PS50297">
    <property type="entry name" value="ANK_REP_REGION"/>
    <property type="match status" value="1"/>
</dbReference>
<proteinExistence type="predicted"/>
<keyword evidence="6" id="KW-1185">Reference proteome</keyword>
<evidence type="ECO:0000256" key="1">
    <source>
        <dbReference type="PROSITE-ProRule" id="PRU00023"/>
    </source>
</evidence>
<dbReference type="SUPFAM" id="SSF48403">
    <property type="entry name" value="Ankyrin repeat"/>
    <property type="match status" value="1"/>
</dbReference>
<dbReference type="PANTHER" id="PTHR46427:SF1">
    <property type="entry name" value="ANKYRIN REPEAT AND LEM DOMAIN-CONTAINING PROTEIN 1"/>
    <property type="match status" value="1"/>
</dbReference>
<dbReference type="Gene3D" id="1.10.720.40">
    <property type="match status" value="1"/>
</dbReference>
<dbReference type="STRING" id="121224.E0VQX1"/>
<dbReference type="EMBL" id="DS235442">
    <property type="protein sequence ID" value="EEB15777.1"/>
    <property type="molecule type" value="Genomic_DNA"/>
</dbReference>
<dbReference type="OMA" id="FHLVIGN"/>
<dbReference type="VEuPathDB" id="VectorBase:PHUM388320"/>
<dbReference type="CDD" id="cd10454">
    <property type="entry name" value="GIY-YIG_COG3680_Meta"/>
    <property type="match status" value="1"/>
</dbReference>
<dbReference type="CDD" id="cd12934">
    <property type="entry name" value="LEM"/>
    <property type="match status" value="1"/>
</dbReference>
<feature type="compositionally biased region" description="Polar residues" evidence="2">
    <location>
        <begin position="226"/>
        <end position="245"/>
    </location>
</feature>